<dbReference type="HOGENOM" id="CLU_2977883_0_0_5"/>
<dbReference type="KEGG" id="tmo:TMO_2655"/>
<evidence type="ECO:0000313" key="2">
    <source>
        <dbReference type="Proteomes" id="UP000005258"/>
    </source>
</evidence>
<dbReference type="STRING" id="1110502.TMO_2655"/>
<proteinExistence type="predicted"/>
<dbReference type="InterPro" id="IPR058227">
    <property type="entry name" value="RSP_7527-like"/>
</dbReference>
<protein>
    <submittedName>
        <fullName evidence="1">Uncharacterized protein</fullName>
    </submittedName>
</protein>
<dbReference type="EMBL" id="CP003236">
    <property type="protein sequence ID" value="AFK54493.1"/>
    <property type="molecule type" value="Genomic_DNA"/>
</dbReference>
<dbReference type="NCBIfam" id="NF046098">
    <property type="entry name" value="RSP_7527_fam"/>
    <property type="match status" value="1"/>
</dbReference>
<dbReference type="AlphaFoldDB" id="I3TP05"/>
<keyword evidence="2" id="KW-1185">Reference proteome</keyword>
<dbReference type="RefSeq" id="WP_014746170.1">
    <property type="nucleotide sequence ID" value="NC_017956.1"/>
</dbReference>
<accession>I3TP05</accession>
<sequence length="58" mass="6282">MAATKIAQVPSQDEIDALIREARQMRARAFAQSIENLFARIGRLFGGHQGTNGGLAAR</sequence>
<organism evidence="1 2">
    <name type="scientific">Tistrella mobilis (strain KA081020-065)</name>
    <dbReference type="NCBI Taxonomy" id="1110502"/>
    <lineage>
        <taxon>Bacteria</taxon>
        <taxon>Pseudomonadati</taxon>
        <taxon>Pseudomonadota</taxon>
        <taxon>Alphaproteobacteria</taxon>
        <taxon>Geminicoccales</taxon>
        <taxon>Geminicoccaceae</taxon>
        <taxon>Tistrella</taxon>
    </lineage>
</organism>
<reference evidence="1 2" key="1">
    <citation type="journal article" date="2012" name="J. Am. Chem. Soc.">
        <title>Bacterial biosynthesis and maturation of the didemnin anti-cancer agents.</title>
        <authorList>
            <person name="Xu Y."/>
            <person name="Kersten R.D."/>
            <person name="Nam S.J."/>
            <person name="Lu L."/>
            <person name="Al-Suwailem A.M."/>
            <person name="Zheng H."/>
            <person name="Fenical W."/>
            <person name="Dorrestein P.C."/>
            <person name="Moore B.S."/>
            <person name="Qian P.Y."/>
        </authorList>
    </citation>
    <scope>NUCLEOTIDE SEQUENCE [LARGE SCALE GENOMIC DNA]</scope>
    <source>
        <strain evidence="1 2">KA081020-065</strain>
    </source>
</reference>
<evidence type="ECO:0000313" key="1">
    <source>
        <dbReference type="EMBL" id="AFK54493.1"/>
    </source>
</evidence>
<dbReference type="GeneID" id="97243454"/>
<gene>
    <name evidence="1" type="ordered locus">TMO_2655</name>
</gene>
<dbReference type="Proteomes" id="UP000005258">
    <property type="component" value="Chromosome"/>
</dbReference>
<name>I3TP05_TISMK</name>